<dbReference type="SUPFAM" id="SSF48576">
    <property type="entry name" value="Terpenoid synthases"/>
    <property type="match status" value="1"/>
</dbReference>
<evidence type="ECO:0000256" key="2">
    <source>
        <dbReference type="ARBA" id="ARBA00023239"/>
    </source>
</evidence>
<accession>A0A9W9AU43</accession>
<dbReference type="InterPro" id="IPR024652">
    <property type="entry name" value="Trichodiene_synth"/>
</dbReference>
<organism evidence="3 4">
    <name type="scientific">Lentinula aciculospora</name>
    <dbReference type="NCBI Taxonomy" id="153920"/>
    <lineage>
        <taxon>Eukaryota</taxon>
        <taxon>Fungi</taxon>
        <taxon>Dikarya</taxon>
        <taxon>Basidiomycota</taxon>
        <taxon>Agaricomycotina</taxon>
        <taxon>Agaricomycetes</taxon>
        <taxon>Agaricomycetidae</taxon>
        <taxon>Agaricales</taxon>
        <taxon>Marasmiineae</taxon>
        <taxon>Omphalotaceae</taxon>
        <taxon>Lentinula</taxon>
    </lineage>
</organism>
<keyword evidence="4" id="KW-1185">Reference proteome</keyword>
<name>A0A9W9AU43_9AGAR</name>
<gene>
    <name evidence="3" type="ORF">J3R30DRAFT_3218027</name>
</gene>
<dbReference type="GO" id="GO:0016838">
    <property type="term" value="F:carbon-oxygen lyase activity, acting on phosphates"/>
    <property type="evidence" value="ECO:0007669"/>
    <property type="project" value="InterPro"/>
</dbReference>
<dbReference type="AlphaFoldDB" id="A0A9W9AU43"/>
<dbReference type="EMBL" id="JAOTPV010000001">
    <property type="protein sequence ID" value="KAJ4490603.1"/>
    <property type="molecule type" value="Genomic_DNA"/>
</dbReference>
<comment type="similarity">
    <text evidence="1">Belongs to the trichodiene synthase family.</text>
</comment>
<proteinExistence type="inferred from homology"/>
<dbReference type="InterPro" id="IPR008949">
    <property type="entry name" value="Isoprenoid_synthase_dom_sf"/>
</dbReference>
<evidence type="ECO:0000313" key="4">
    <source>
        <dbReference type="Proteomes" id="UP001150266"/>
    </source>
</evidence>
<dbReference type="Pfam" id="PF06330">
    <property type="entry name" value="TRI5"/>
    <property type="match status" value="1"/>
</dbReference>
<comment type="caution">
    <text evidence="3">The sequence shown here is derived from an EMBL/GenBank/DDBJ whole genome shotgun (WGS) entry which is preliminary data.</text>
</comment>
<protein>
    <submittedName>
        <fullName evidence="3">Isoprenoid synthase domain-containing protein</fullName>
    </submittedName>
</protein>
<keyword evidence="2" id="KW-0456">Lyase</keyword>
<dbReference type="Gene3D" id="1.10.600.10">
    <property type="entry name" value="Farnesyl Diphosphate Synthase"/>
    <property type="match status" value="1"/>
</dbReference>
<evidence type="ECO:0000256" key="1">
    <source>
        <dbReference type="ARBA" id="ARBA00007946"/>
    </source>
</evidence>
<feature type="non-terminal residue" evidence="3">
    <location>
        <position position="1"/>
    </location>
</feature>
<dbReference type="OrthoDB" id="2998174at2759"/>
<reference evidence="3" key="1">
    <citation type="submission" date="2022-08" db="EMBL/GenBank/DDBJ databases">
        <title>A Global Phylogenomic Analysis of the Shiitake Genus Lentinula.</title>
        <authorList>
            <consortium name="DOE Joint Genome Institute"/>
            <person name="Sierra-Patev S."/>
            <person name="Min B."/>
            <person name="Naranjo-Ortiz M."/>
            <person name="Looney B."/>
            <person name="Konkel Z."/>
            <person name="Slot J.C."/>
            <person name="Sakamoto Y."/>
            <person name="Steenwyk J.L."/>
            <person name="Rokas A."/>
            <person name="Carro J."/>
            <person name="Camarero S."/>
            <person name="Ferreira P."/>
            <person name="Molpeceres G."/>
            <person name="Ruiz-Duenas F.J."/>
            <person name="Serrano A."/>
            <person name="Henrissat B."/>
            <person name="Drula E."/>
            <person name="Hughes K.W."/>
            <person name="Mata J.L."/>
            <person name="Ishikawa N.K."/>
            <person name="Vargas-Isla R."/>
            <person name="Ushijima S."/>
            <person name="Smith C.A."/>
            <person name="Ahrendt S."/>
            <person name="Andreopoulos W."/>
            <person name="He G."/>
            <person name="Labutti K."/>
            <person name="Lipzen A."/>
            <person name="Ng V."/>
            <person name="Riley R."/>
            <person name="Sandor L."/>
            <person name="Barry K."/>
            <person name="Martinez A.T."/>
            <person name="Xiao Y."/>
            <person name="Gibbons J.G."/>
            <person name="Terashima K."/>
            <person name="Grigoriev I.V."/>
            <person name="Hibbett D.S."/>
        </authorList>
    </citation>
    <scope>NUCLEOTIDE SEQUENCE</scope>
    <source>
        <strain evidence="3">JLM2183</strain>
    </source>
</reference>
<feature type="non-terminal residue" evidence="3">
    <location>
        <position position="179"/>
    </location>
</feature>
<sequence length="179" mass="20210">LDAFVDIIFEIQRHFPRVTANLMISSTLNLVNALLLEDQTKGLKISACADNYPAFSRTMSGASELYGLAIFPPDIPLGSFIQSLPSLMVFIVNVNDILSFYKEELNGESVNHISLLAFCRGCSKTHAFHSLIQETIEAHQKIVRILESDKRALDSYRKFASGYVYFHTSLDSRYRLNEL</sequence>
<dbReference type="Proteomes" id="UP001150266">
    <property type="component" value="Unassembled WGS sequence"/>
</dbReference>
<evidence type="ECO:0000313" key="3">
    <source>
        <dbReference type="EMBL" id="KAJ4490603.1"/>
    </source>
</evidence>